<feature type="compositionally biased region" description="Basic and acidic residues" evidence="1">
    <location>
        <begin position="1"/>
        <end position="10"/>
    </location>
</feature>
<keyword evidence="3" id="KW-1185">Reference proteome</keyword>
<evidence type="ECO:0000256" key="1">
    <source>
        <dbReference type="SAM" id="MobiDB-lite"/>
    </source>
</evidence>
<evidence type="ECO:0000313" key="3">
    <source>
        <dbReference type="Proteomes" id="UP000542210"/>
    </source>
</evidence>
<evidence type="ECO:0000313" key="2">
    <source>
        <dbReference type="EMBL" id="MBB4705338.1"/>
    </source>
</evidence>
<gene>
    <name evidence="2" type="ORF">BJ982_006882</name>
</gene>
<feature type="compositionally biased region" description="Basic residues" evidence="1">
    <location>
        <begin position="100"/>
        <end position="110"/>
    </location>
</feature>
<name>A0A7W7GBS3_9ACTN</name>
<feature type="region of interest" description="Disordered" evidence="1">
    <location>
        <begin position="82"/>
        <end position="110"/>
    </location>
</feature>
<dbReference type="EMBL" id="JACHND010000001">
    <property type="protein sequence ID" value="MBB4705338.1"/>
    <property type="molecule type" value="Genomic_DNA"/>
</dbReference>
<feature type="region of interest" description="Disordered" evidence="1">
    <location>
        <begin position="1"/>
        <end position="21"/>
    </location>
</feature>
<reference evidence="2 3" key="1">
    <citation type="submission" date="2020-08" db="EMBL/GenBank/DDBJ databases">
        <title>Sequencing the genomes of 1000 actinobacteria strains.</title>
        <authorList>
            <person name="Klenk H.-P."/>
        </authorList>
    </citation>
    <scope>NUCLEOTIDE SEQUENCE [LARGE SCALE GENOMIC DNA]</scope>
    <source>
        <strain evidence="2 3">DSM 45784</strain>
    </source>
</reference>
<dbReference type="Proteomes" id="UP000542210">
    <property type="component" value="Unassembled WGS sequence"/>
</dbReference>
<proteinExistence type="predicted"/>
<accession>A0A7W7GBS3</accession>
<organism evidence="2 3">
    <name type="scientific">Sphaerisporangium siamense</name>
    <dbReference type="NCBI Taxonomy" id="795645"/>
    <lineage>
        <taxon>Bacteria</taxon>
        <taxon>Bacillati</taxon>
        <taxon>Actinomycetota</taxon>
        <taxon>Actinomycetes</taxon>
        <taxon>Streptosporangiales</taxon>
        <taxon>Streptosporangiaceae</taxon>
        <taxon>Sphaerisporangium</taxon>
    </lineage>
</organism>
<feature type="compositionally biased region" description="Basic and acidic residues" evidence="1">
    <location>
        <begin position="82"/>
        <end position="99"/>
    </location>
</feature>
<protein>
    <submittedName>
        <fullName evidence="2">Uncharacterized protein</fullName>
    </submittedName>
</protein>
<comment type="caution">
    <text evidence="2">The sequence shown here is derived from an EMBL/GenBank/DDBJ whole genome shotgun (WGS) entry which is preliminary data.</text>
</comment>
<dbReference type="RefSeq" id="WP_184886962.1">
    <property type="nucleotide sequence ID" value="NZ_BOOV01000020.1"/>
</dbReference>
<dbReference type="AlphaFoldDB" id="A0A7W7GBS3"/>
<sequence>MTEHTTDVIEHTPQAAEHMPQVAKRTNQVTGRMSQVVEHAIQTAEQTALGKAHQAHVVKRTTFAVPYTTWVASRMGLVARHAYESDRSHGRQSRDGRDHARPHRAVQQHK</sequence>